<protein>
    <submittedName>
        <fullName evidence="2">Uncharacterized protein</fullName>
    </submittedName>
</protein>
<proteinExistence type="predicted"/>
<sequence length="184" mass="20772">MIRMVYLFIYFENPPLDSSSATGFLMTDVNYAASYDFAKGRQISTKSQPELAKIKLIRENTEKDMSGLKTRPVSRIDVAGSIMPKSARGRKRITQILTDSEPESRTGSLLGESNQKDKSEPTAGTSVRNLGTDAEPPTKTRRKQTNSQYLEDKRESTRKYKLTHKPQNQEEIDAVCCKKIVFQS</sequence>
<evidence type="ECO:0000256" key="1">
    <source>
        <dbReference type="SAM" id="MobiDB-lite"/>
    </source>
</evidence>
<organism evidence="2 3">
    <name type="scientific">Thelohanellus kitauei</name>
    <name type="common">Myxosporean</name>
    <dbReference type="NCBI Taxonomy" id="669202"/>
    <lineage>
        <taxon>Eukaryota</taxon>
        <taxon>Metazoa</taxon>
        <taxon>Cnidaria</taxon>
        <taxon>Myxozoa</taxon>
        <taxon>Myxosporea</taxon>
        <taxon>Bivalvulida</taxon>
        <taxon>Platysporina</taxon>
        <taxon>Myxobolidae</taxon>
        <taxon>Thelohanellus</taxon>
    </lineage>
</organism>
<keyword evidence="3" id="KW-1185">Reference proteome</keyword>
<evidence type="ECO:0000313" key="2">
    <source>
        <dbReference type="EMBL" id="KII72733.1"/>
    </source>
</evidence>
<feature type="region of interest" description="Disordered" evidence="1">
    <location>
        <begin position="63"/>
        <end position="168"/>
    </location>
</feature>
<dbReference type="Proteomes" id="UP000031668">
    <property type="component" value="Unassembled WGS sequence"/>
</dbReference>
<evidence type="ECO:0000313" key="3">
    <source>
        <dbReference type="Proteomes" id="UP000031668"/>
    </source>
</evidence>
<dbReference type="AlphaFoldDB" id="A0A0C2JTK8"/>
<accession>A0A0C2JTK8</accession>
<reference evidence="2 3" key="1">
    <citation type="journal article" date="2014" name="Genome Biol. Evol.">
        <title>The genome of the myxosporean Thelohanellus kitauei shows adaptations to nutrient acquisition within its fish host.</title>
        <authorList>
            <person name="Yang Y."/>
            <person name="Xiong J."/>
            <person name="Zhou Z."/>
            <person name="Huo F."/>
            <person name="Miao W."/>
            <person name="Ran C."/>
            <person name="Liu Y."/>
            <person name="Zhang J."/>
            <person name="Feng J."/>
            <person name="Wang M."/>
            <person name="Wang M."/>
            <person name="Wang L."/>
            <person name="Yao B."/>
        </authorList>
    </citation>
    <scope>NUCLEOTIDE SEQUENCE [LARGE SCALE GENOMIC DNA]</scope>
    <source>
        <strain evidence="2">Wuqing</strain>
    </source>
</reference>
<comment type="caution">
    <text evidence="2">The sequence shown here is derived from an EMBL/GenBank/DDBJ whole genome shotgun (WGS) entry which is preliminary data.</text>
</comment>
<gene>
    <name evidence="2" type="ORF">RF11_00583</name>
</gene>
<dbReference type="EMBL" id="JWZT01001129">
    <property type="protein sequence ID" value="KII72733.1"/>
    <property type="molecule type" value="Genomic_DNA"/>
</dbReference>
<name>A0A0C2JTK8_THEKT</name>